<feature type="transmembrane region" description="Helical" evidence="2">
    <location>
        <begin position="342"/>
        <end position="365"/>
    </location>
</feature>
<keyword evidence="4" id="KW-1185">Reference proteome</keyword>
<feature type="transmembrane region" description="Helical" evidence="2">
    <location>
        <begin position="385"/>
        <end position="407"/>
    </location>
</feature>
<protein>
    <submittedName>
        <fullName evidence="3">Uncharacterized protein</fullName>
    </submittedName>
</protein>
<dbReference type="EMBL" id="JAPJZH010000009">
    <property type="protein sequence ID" value="MDA4846757.1"/>
    <property type="molecule type" value="Genomic_DNA"/>
</dbReference>
<feature type="region of interest" description="Disordered" evidence="1">
    <location>
        <begin position="1"/>
        <end position="30"/>
    </location>
</feature>
<feature type="compositionally biased region" description="Polar residues" evidence="1">
    <location>
        <begin position="11"/>
        <end position="22"/>
    </location>
</feature>
<dbReference type="RefSeq" id="WP_271090548.1">
    <property type="nucleotide sequence ID" value="NZ_JAPJZH010000009.1"/>
</dbReference>
<keyword evidence="2" id="KW-0812">Transmembrane</keyword>
<accession>A0ABT4VRP6</accession>
<name>A0ABT4VRP6_9HYPH</name>
<evidence type="ECO:0000313" key="4">
    <source>
        <dbReference type="Proteomes" id="UP001148313"/>
    </source>
</evidence>
<gene>
    <name evidence="3" type="ORF">OOZ53_15455</name>
</gene>
<evidence type="ECO:0000256" key="2">
    <source>
        <dbReference type="SAM" id="Phobius"/>
    </source>
</evidence>
<dbReference type="Proteomes" id="UP001148313">
    <property type="component" value="Unassembled WGS sequence"/>
</dbReference>
<feature type="region of interest" description="Disordered" evidence="1">
    <location>
        <begin position="303"/>
        <end position="322"/>
    </location>
</feature>
<feature type="transmembrane region" description="Helical" evidence="2">
    <location>
        <begin position="198"/>
        <end position="215"/>
    </location>
</feature>
<keyword evidence="2" id="KW-1133">Transmembrane helix</keyword>
<organism evidence="3 4">
    <name type="scientific">Hoeflea poritis</name>
    <dbReference type="NCBI Taxonomy" id="2993659"/>
    <lineage>
        <taxon>Bacteria</taxon>
        <taxon>Pseudomonadati</taxon>
        <taxon>Pseudomonadota</taxon>
        <taxon>Alphaproteobacteria</taxon>
        <taxon>Hyphomicrobiales</taxon>
        <taxon>Rhizobiaceae</taxon>
        <taxon>Hoeflea</taxon>
    </lineage>
</organism>
<feature type="transmembrane region" description="Helical" evidence="2">
    <location>
        <begin position="131"/>
        <end position="153"/>
    </location>
</feature>
<feature type="transmembrane region" description="Helical" evidence="2">
    <location>
        <begin position="93"/>
        <end position="119"/>
    </location>
</feature>
<evidence type="ECO:0000313" key="3">
    <source>
        <dbReference type="EMBL" id="MDA4846757.1"/>
    </source>
</evidence>
<keyword evidence="2" id="KW-0472">Membrane</keyword>
<comment type="caution">
    <text evidence="3">The sequence shown here is derived from an EMBL/GenBank/DDBJ whole genome shotgun (WGS) entry which is preliminary data.</text>
</comment>
<reference evidence="3" key="1">
    <citation type="submission" date="2022-11" db="EMBL/GenBank/DDBJ databases">
        <title>Hoeflea poritis sp. nov., isolated from scleractinian coral Porites lutea.</title>
        <authorList>
            <person name="Zhang G."/>
            <person name="Wei Q."/>
            <person name="Cai L."/>
        </authorList>
    </citation>
    <scope>NUCLEOTIDE SEQUENCE</scope>
    <source>
        <strain evidence="3">E7-10</strain>
    </source>
</reference>
<feature type="transmembrane region" description="Helical" evidence="2">
    <location>
        <begin position="165"/>
        <end position="186"/>
    </location>
</feature>
<sequence length="650" mass="71425">MDSKKSGKSGTGDQTASVTEATGSGDGAPAATEQKTLEKAADIMRAATAAFAGGDAVRSKNLCNRVIEEFPNSPQATEAAELKAKIIAQDEPGALTIIFIIIAGLGFWFFVIHGLAALFDAWGARTFWSDNWLTVIIGTVAFAVLGVAVNAAEKKFPEWSENTRNFVLVFGAIPLIIIALGSITFLDPIRQKYVIESTFITVVCILPAATYYLFLRSRRLGILNEFIGNLGHFSLYEPRLIYDPDREREEDGKPQRALRHESNRERQLRIEGYLQRFEAMYGQLRFDDGRNLRSFATSLIAASQPRQASDKGKADKPTGTGDGGIFMPESVVRIADIFQANLVIPIGLVTILSGVGWMLSIHPAWTPAAAGGSGTTPSPEDFRLTLELTPVNFAFFGAYFFGIQMLFRRFVIRDLSPNAFMAFAVRIVLSVIAVWVAALCLQVLGSFGDATNAYAKIAANLAHSNSQYQWPAFLLVLAFVIGFFPQVLWQVIKSMFTKAKIVSIAMPETDQDQPLSQLDGLTIWHAARLEEEDVENVGNMATVDVVDIMLRTQIPPERLVSWVDQAILYSVLGARPRKRGEGETTVEKLRRLGIRNATQFIANYKDLAGQGKALNEAFGGDADKTNPIHTIACSIDKEANFRLIRAWRGV</sequence>
<feature type="transmembrane region" description="Helical" evidence="2">
    <location>
        <begin position="470"/>
        <end position="492"/>
    </location>
</feature>
<feature type="transmembrane region" description="Helical" evidence="2">
    <location>
        <begin position="419"/>
        <end position="444"/>
    </location>
</feature>
<evidence type="ECO:0000256" key="1">
    <source>
        <dbReference type="SAM" id="MobiDB-lite"/>
    </source>
</evidence>
<proteinExistence type="predicted"/>